<gene>
    <name evidence="1" type="ORF">BpHYR1_036503</name>
</gene>
<evidence type="ECO:0000313" key="1">
    <source>
        <dbReference type="EMBL" id="RNA25127.1"/>
    </source>
</evidence>
<proteinExistence type="predicted"/>
<dbReference type="AlphaFoldDB" id="A0A3M7RP42"/>
<reference evidence="1 2" key="1">
    <citation type="journal article" date="2018" name="Sci. Rep.">
        <title>Genomic signatures of local adaptation to the degree of environmental predictability in rotifers.</title>
        <authorList>
            <person name="Franch-Gras L."/>
            <person name="Hahn C."/>
            <person name="Garcia-Roger E.M."/>
            <person name="Carmona M.J."/>
            <person name="Serra M."/>
            <person name="Gomez A."/>
        </authorList>
    </citation>
    <scope>NUCLEOTIDE SEQUENCE [LARGE SCALE GENOMIC DNA]</scope>
    <source>
        <strain evidence="1">HYR1</strain>
    </source>
</reference>
<dbReference type="Proteomes" id="UP000276133">
    <property type="component" value="Unassembled WGS sequence"/>
</dbReference>
<comment type="caution">
    <text evidence="1">The sequence shown here is derived from an EMBL/GenBank/DDBJ whole genome shotgun (WGS) entry which is preliminary data.</text>
</comment>
<dbReference type="EMBL" id="REGN01002972">
    <property type="protein sequence ID" value="RNA25127.1"/>
    <property type="molecule type" value="Genomic_DNA"/>
</dbReference>
<accession>A0A3M7RP42</accession>
<name>A0A3M7RP42_BRAPC</name>
<protein>
    <submittedName>
        <fullName evidence="1">Uncharacterized protein</fullName>
    </submittedName>
</protein>
<evidence type="ECO:0000313" key="2">
    <source>
        <dbReference type="Proteomes" id="UP000276133"/>
    </source>
</evidence>
<sequence>MKNTFFNWSKLLEGYNAYIIIKIRRKFAKNYFLHSQLPIDLSVCLKQFKYYVGEKEKKFQLKKCDLISLNTHVDMHINAFGSNQENNSLLNKHLKEKKYLMLKFYLHTRFSHSSTSITRYYFIKTFNNHVRPHPIINADLFTSGYTVEDELGRQAN</sequence>
<organism evidence="1 2">
    <name type="scientific">Brachionus plicatilis</name>
    <name type="common">Marine rotifer</name>
    <name type="synonym">Brachionus muelleri</name>
    <dbReference type="NCBI Taxonomy" id="10195"/>
    <lineage>
        <taxon>Eukaryota</taxon>
        <taxon>Metazoa</taxon>
        <taxon>Spiralia</taxon>
        <taxon>Gnathifera</taxon>
        <taxon>Rotifera</taxon>
        <taxon>Eurotatoria</taxon>
        <taxon>Monogononta</taxon>
        <taxon>Pseudotrocha</taxon>
        <taxon>Ploima</taxon>
        <taxon>Brachionidae</taxon>
        <taxon>Brachionus</taxon>
    </lineage>
</organism>
<keyword evidence="2" id="KW-1185">Reference proteome</keyword>